<dbReference type="PANTHER" id="PTHR34980:SF2">
    <property type="entry name" value="INNER MEMBRANE PROTEIN YHAH-RELATED"/>
    <property type="match status" value="1"/>
</dbReference>
<dbReference type="InterPro" id="IPR008523">
    <property type="entry name" value="DUF805"/>
</dbReference>
<keyword evidence="1" id="KW-1133">Transmembrane helix</keyword>
<feature type="transmembrane region" description="Helical" evidence="1">
    <location>
        <begin position="101"/>
        <end position="119"/>
    </location>
</feature>
<feature type="transmembrane region" description="Helical" evidence="1">
    <location>
        <begin position="64"/>
        <end position="89"/>
    </location>
</feature>
<evidence type="ECO:0000256" key="1">
    <source>
        <dbReference type="SAM" id="Phobius"/>
    </source>
</evidence>
<dbReference type="Proteomes" id="UP000831859">
    <property type="component" value="Chromosome"/>
</dbReference>
<name>A0ABY4PHB2_9LACO</name>
<evidence type="ECO:0000313" key="3">
    <source>
        <dbReference type="Proteomes" id="UP000831859"/>
    </source>
</evidence>
<evidence type="ECO:0000313" key="2">
    <source>
        <dbReference type="EMBL" id="UQS84876.1"/>
    </source>
</evidence>
<feature type="transmembrane region" description="Helical" evidence="1">
    <location>
        <begin position="125"/>
        <end position="143"/>
    </location>
</feature>
<dbReference type="Pfam" id="PF05656">
    <property type="entry name" value="DUF805"/>
    <property type="match status" value="1"/>
</dbReference>
<keyword evidence="3" id="KW-1185">Reference proteome</keyword>
<organism evidence="2 3">
    <name type="scientific">Apilactobacillus apisilvae</name>
    <dbReference type="NCBI Taxonomy" id="2923364"/>
    <lineage>
        <taxon>Bacteria</taxon>
        <taxon>Bacillati</taxon>
        <taxon>Bacillota</taxon>
        <taxon>Bacilli</taxon>
        <taxon>Lactobacillales</taxon>
        <taxon>Lactobacillaceae</taxon>
        <taxon>Apilactobacillus</taxon>
    </lineage>
</organism>
<keyword evidence="1" id="KW-0472">Membrane</keyword>
<dbReference type="PANTHER" id="PTHR34980">
    <property type="entry name" value="INNER MEMBRANE PROTEIN-RELATED-RELATED"/>
    <property type="match status" value="1"/>
</dbReference>
<gene>
    <name evidence="2" type="ORF">MOO46_06440</name>
</gene>
<sequence length="146" mass="16634">MVGMFEAYKLFFKNYVKFTGKSTRAEYWWVQLMNFLISLLLEIIGFALLIAFFASKTHSGMSLIFYGFAVIMLVGLYGLSTLIPSISLLFRRYRDAGVSPWWLLLTSLVPTIIAVIYNFKDVTSTIIVLIFALVNIIITILPSKNK</sequence>
<accession>A0ABY4PHB2</accession>
<protein>
    <submittedName>
        <fullName evidence="2">DUF805 domain-containing protein</fullName>
    </submittedName>
</protein>
<keyword evidence="1" id="KW-0812">Transmembrane</keyword>
<feature type="transmembrane region" description="Helical" evidence="1">
    <location>
        <begin position="27"/>
        <end position="52"/>
    </location>
</feature>
<dbReference type="EMBL" id="CP093362">
    <property type="protein sequence ID" value="UQS84876.1"/>
    <property type="molecule type" value="Genomic_DNA"/>
</dbReference>
<proteinExistence type="predicted"/>
<dbReference type="RefSeq" id="WP_249510857.1">
    <property type="nucleotide sequence ID" value="NZ_CP093362.1"/>
</dbReference>
<reference evidence="2 3" key="1">
    <citation type="journal article" date="2022" name="Int. J. Syst. Evol. Microbiol.">
        <title>Apilactobacillus apisilvae sp. nov., Nicolia spurrieriana gen. nov. sp. nov., Bombilactobacillus folatiphilus sp. nov. and Bombilactobacillus thymidiniphilus sp. nov., four new lactic acid bacterial isolates from stingless bees Tetragonula carbonaria and Austroplebeia australis.</title>
        <authorList>
            <person name="Oliphant S.A."/>
            <person name="Watson-Haigh N.S."/>
            <person name="Sumby K.M."/>
            <person name="Gardner J."/>
            <person name="Groom S."/>
            <person name="Jiranek V."/>
        </authorList>
    </citation>
    <scope>NUCLEOTIDE SEQUENCE [LARGE SCALE GENOMIC DNA]</scope>
    <source>
        <strain evidence="2 3">SG5_A10</strain>
    </source>
</reference>